<accession>A0A0N4UV10</accession>
<dbReference type="Proteomes" id="UP000274131">
    <property type="component" value="Unassembled WGS sequence"/>
</dbReference>
<dbReference type="WBParaSite" id="EVEC_0000125301-mRNA-1">
    <property type="protein sequence ID" value="EVEC_0000125301-mRNA-1"/>
    <property type="gene ID" value="EVEC_0000125301"/>
</dbReference>
<dbReference type="EMBL" id="UXUI01007153">
    <property type="protein sequence ID" value="VDD85818.1"/>
    <property type="molecule type" value="Genomic_DNA"/>
</dbReference>
<organism evidence="3">
    <name type="scientific">Enterobius vermicularis</name>
    <name type="common">Human pinworm</name>
    <dbReference type="NCBI Taxonomy" id="51028"/>
    <lineage>
        <taxon>Eukaryota</taxon>
        <taxon>Metazoa</taxon>
        <taxon>Ecdysozoa</taxon>
        <taxon>Nematoda</taxon>
        <taxon>Chromadorea</taxon>
        <taxon>Rhabditida</taxon>
        <taxon>Spirurina</taxon>
        <taxon>Oxyuridomorpha</taxon>
        <taxon>Oxyuroidea</taxon>
        <taxon>Oxyuridae</taxon>
        <taxon>Enterobius</taxon>
    </lineage>
</organism>
<evidence type="ECO:0000313" key="3">
    <source>
        <dbReference type="WBParaSite" id="EVEC_0000125301-mRNA-1"/>
    </source>
</evidence>
<reference evidence="3" key="1">
    <citation type="submission" date="2017-02" db="UniProtKB">
        <authorList>
            <consortium name="WormBaseParasite"/>
        </authorList>
    </citation>
    <scope>IDENTIFICATION</scope>
</reference>
<proteinExistence type="predicted"/>
<evidence type="ECO:0000313" key="1">
    <source>
        <dbReference type="EMBL" id="VDD85818.1"/>
    </source>
</evidence>
<evidence type="ECO:0000313" key="2">
    <source>
        <dbReference type="Proteomes" id="UP000274131"/>
    </source>
</evidence>
<name>A0A0N4UV10_ENTVE</name>
<keyword evidence="2" id="KW-1185">Reference proteome</keyword>
<sequence length="299" mass="34281">MLQSLKALCARELAALQDDQLEVINGLPKSTKTVIRNLHDDLLIYAKTFARFWTINYTFIVVTNNLTVDWKLSSLKNLASVRIQVEWTSELLSHFQNLLWPIKIKNDISGEDERKQVPGTIAFKFAAVNGLQEICAFLWGLLRQPSRIFLLSRAGGEISAVAALELVNLDYNILYAWMLAINTGCPLVLKQYHKKYSIEVMTFLLIIKMKQYHMLDVVFDANYPLEYNFTKEDINFDSELLQQISEMPERYRTKGFALASWFFATINVEQTVRTIETLCGPNWTAAVDLKVLLKSATKN</sequence>
<reference evidence="1 2" key="2">
    <citation type="submission" date="2018-10" db="EMBL/GenBank/DDBJ databases">
        <authorList>
            <consortium name="Pathogen Informatics"/>
        </authorList>
    </citation>
    <scope>NUCLEOTIDE SEQUENCE [LARGE SCALE GENOMIC DNA]</scope>
</reference>
<dbReference type="AlphaFoldDB" id="A0A0N4UV10"/>
<gene>
    <name evidence="1" type="ORF">EVEC_LOCUS961</name>
</gene>
<protein>
    <submittedName>
        <fullName evidence="3">Crinkler (CRN) family protein</fullName>
    </submittedName>
</protein>